<comment type="catalytic activity">
    <reaction evidence="11">
        <text>ATP + H2O = ADP + phosphate + H(+)</text>
        <dbReference type="Rhea" id="RHEA:13065"/>
        <dbReference type="ChEBI" id="CHEBI:15377"/>
        <dbReference type="ChEBI" id="CHEBI:15378"/>
        <dbReference type="ChEBI" id="CHEBI:30616"/>
        <dbReference type="ChEBI" id="CHEBI:43474"/>
        <dbReference type="ChEBI" id="CHEBI:456216"/>
        <dbReference type="EC" id="3.6.4.13"/>
    </reaction>
</comment>
<dbReference type="Gene3D" id="3.40.50.300">
    <property type="entry name" value="P-loop containing nucleotide triphosphate hydrolases"/>
    <property type="match status" value="2"/>
</dbReference>
<comment type="similarity">
    <text evidence="10">Belongs to the DEAD box helicase family. DDX41 subfamily.</text>
</comment>
<dbReference type="SMART" id="SM00490">
    <property type="entry name" value="HELICc"/>
    <property type="match status" value="1"/>
</dbReference>
<evidence type="ECO:0000313" key="20">
    <source>
        <dbReference type="Proteomes" id="UP000298652"/>
    </source>
</evidence>
<dbReference type="InterPro" id="IPR014014">
    <property type="entry name" value="RNA_helicase_DEAD_Q_motif"/>
</dbReference>
<keyword evidence="4 12" id="KW-0863">Zinc-finger</keyword>
<dbReference type="EC" id="3.6.4.13" evidence="1"/>
<evidence type="ECO:0000256" key="7">
    <source>
        <dbReference type="ARBA" id="ARBA00022833"/>
    </source>
</evidence>
<dbReference type="FunFam" id="3.40.50.300:FF:000657">
    <property type="entry name" value="Probable ATP-dependent RNA helicase DDX41"/>
    <property type="match status" value="1"/>
</dbReference>
<dbReference type="GO" id="GO:0016787">
    <property type="term" value="F:hydrolase activity"/>
    <property type="evidence" value="ECO:0007669"/>
    <property type="project" value="UniProtKB-KW"/>
</dbReference>
<organism evidence="19 20">
    <name type="scientific">Setaria viridis</name>
    <name type="common">Green bristlegrass</name>
    <name type="synonym">Setaria italica subsp. viridis</name>
    <dbReference type="NCBI Taxonomy" id="4556"/>
    <lineage>
        <taxon>Eukaryota</taxon>
        <taxon>Viridiplantae</taxon>
        <taxon>Streptophyta</taxon>
        <taxon>Embryophyta</taxon>
        <taxon>Tracheophyta</taxon>
        <taxon>Spermatophyta</taxon>
        <taxon>Magnoliopsida</taxon>
        <taxon>Liliopsida</taxon>
        <taxon>Poales</taxon>
        <taxon>Poaceae</taxon>
        <taxon>PACMAD clade</taxon>
        <taxon>Panicoideae</taxon>
        <taxon>Panicodae</taxon>
        <taxon>Paniceae</taxon>
        <taxon>Cenchrinae</taxon>
        <taxon>Setaria</taxon>
    </lineage>
</organism>
<feature type="compositionally biased region" description="Low complexity" evidence="14">
    <location>
        <begin position="43"/>
        <end position="58"/>
    </location>
</feature>
<keyword evidence="6" id="KW-0347">Helicase</keyword>
<feature type="compositionally biased region" description="Pro residues" evidence="14">
    <location>
        <begin position="59"/>
        <end position="70"/>
    </location>
</feature>
<dbReference type="InterPro" id="IPR027417">
    <property type="entry name" value="P-loop_NTPase"/>
</dbReference>
<evidence type="ECO:0000256" key="6">
    <source>
        <dbReference type="ARBA" id="ARBA00022806"/>
    </source>
</evidence>
<feature type="short sequence motif" description="Q motif" evidence="13">
    <location>
        <begin position="174"/>
        <end position="202"/>
    </location>
</feature>
<dbReference type="EMBL" id="CM016552">
    <property type="protein sequence ID" value="TKW37993.1"/>
    <property type="molecule type" value="Genomic_DNA"/>
</dbReference>
<dbReference type="GO" id="GO:0008270">
    <property type="term" value="F:zinc ion binding"/>
    <property type="evidence" value="ECO:0007669"/>
    <property type="project" value="UniProtKB-KW"/>
</dbReference>
<protein>
    <recommendedName>
        <fullName evidence="1">RNA helicase</fullName>
        <ecNumber evidence="1">3.6.4.13</ecNumber>
    </recommendedName>
</protein>
<dbReference type="InterPro" id="IPR011545">
    <property type="entry name" value="DEAD/DEAH_box_helicase_dom"/>
</dbReference>
<reference evidence="19" key="1">
    <citation type="submission" date="2019-03" db="EMBL/GenBank/DDBJ databases">
        <title>WGS assembly of Setaria viridis.</title>
        <authorList>
            <person name="Huang P."/>
            <person name="Jenkins J."/>
            <person name="Grimwood J."/>
            <person name="Barry K."/>
            <person name="Healey A."/>
            <person name="Mamidi S."/>
            <person name="Sreedasyam A."/>
            <person name="Shu S."/>
            <person name="Feldman M."/>
            <person name="Wu J."/>
            <person name="Yu Y."/>
            <person name="Chen C."/>
            <person name="Johnson J."/>
            <person name="Rokhsar D."/>
            <person name="Baxter I."/>
            <person name="Schmutz J."/>
            <person name="Brutnell T."/>
            <person name="Kellogg E."/>
        </authorList>
    </citation>
    <scope>NUCLEOTIDE SEQUENCE [LARGE SCALE GENOMIC DNA]</scope>
</reference>
<keyword evidence="5" id="KW-0378">Hydrolase</keyword>
<dbReference type="GO" id="GO:0003723">
    <property type="term" value="F:RNA binding"/>
    <property type="evidence" value="ECO:0007669"/>
    <property type="project" value="UniProtKB-KW"/>
</dbReference>
<evidence type="ECO:0000256" key="12">
    <source>
        <dbReference type="PROSITE-ProRule" id="PRU00047"/>
    </source>
</evidence>
<dbReference type="InterPro" id="IPR044113">
    <property type="entry name" value="DEADc_DDX41"/>
</dbReference>
<dbReference type="GO" id="GO:0003724">
    <property type="term" value="F:RNA helicase activity"/>
    <property type="evidence" value="ECO:0007669"/>
    <property type="project" value="UniProtKB-EC"/>
</dbReference>
<dbReference type="Proteomes" id="UP000298652">
    <property type="component" value="Chromosome 1"/>
</dbReference>
<evidence type="ECO:0000256" key="10">
    <source>
        <dbReference type="ARBA" id="ARBA00023594"/>
    </source>
</evidence>
<keyword evidence="2" id="KW-0479">Metal-binding</keyword>
<dbReference type="OMA" id="FKTIWTL"/>
<dbReference type="Pfam" id="PF00270">
    <property type="entry name" value="DEAD"/>
    <property type="match status" value="1"/>
</dbReference>
<evidence type="ECO:0000256" key="2">
    <source>
        <dbReference type="ARBA" id="ARBA00022723"/>
    </source>
</evidence>
<feature type="region of interest" description="Disordered" evidence="14">
    <location>
        <begin position="40"/>
        <end position="76"/>
    </location>
</feature>
<dbReference type="InterPro" id="IPR001650">
    <property type="entry name" value="Helicase_C-like"/>
</dbReference>
<keyword evidence="7" id="KW-0862">Zinc</keyword>
<feature type="compositionally biased region" description="Low complexity" evidence="14">
    <location>
        <begin position="1"/>
        <end position="15"/>
    </location>
</feature>
<evidence type="ECO:0000313" key="19">
    <source>
        <dbReference type="EMBL" id="TKW37993.1"/>
    </source>
</evidence>
<dbReference type="GO" id="GO:0000398">
    <property type="term" value="P:mRNA splicing, via spliceosome"/>
    <property type="evidence" value="ECO:0007669"/>
    <property type="project" value="InterPro"/>
</dbReference>
<keyword evidence="8" id="KW-0067">ATP-binding</keyword>
<dbReference type="PROSITE" id="PS51192">
    <property type="entry name" value="HELICASE_ATP_BIND_1"/>
    <property type="match status" value="1"/>
</dbReference>
<sequence>MAATAAASAAAAAAANSDDDNNYEEYIPVAKRRALEAERLRQLRLSKPAPSSASSSLAMPPPPPPPPTQPSAPDAAAKPSLLVKSTQLKRAAPEVTATEQRIQQEKEVIENLSSDSKSLRSVREIAKGIIYTEPIQTGWKPPLRLRRMPLAKANELRRKWHIIVDGNDVPPPARDFRDLRLPEPILRKLRERGIVQPTPIQVQGLPVVLSGRDMIGIAFTGSGKTLVFVLPLIMVALQEEILMPIVPGEGPFGMIICPSRELAKQTYDVIEQFLLPLKDAGYPEIRPLLCIGGVDMRTQLDVLKKGVHIVVATPGRLKDLLAKKKMNLDNCRYLTLDEADRLVDLGFEEDIKEVFDHFKDQRQTLLFSATMPQKIQNFAKNALVQPVTVNVGRAGAANLDVIQEVEYVKEDARIIYLLECLQKTPPPVLIFCENKVDVDYIHEYLLLKGVEAVAIHGGKDQEERQNAIDSFKSGKKDVLVATDVASKGLDFPDIQHVINYDMPAEIENYVHRIGRTGRCGKTGIATTFINKNQTETTLLDLKHLLKEAKQRIPPVLAELDDPLEDEEIIARESGVKGCAYCGGLGHRVGDCPKLEHQKSMAIAGSRKDYFGGGGYRGEI</sequence>
<keyword evidence="3" id="KW-0547">Nucleotide-binding</keyword>
<proteinExistence type="inferred from homology"/>
<evidence type="ECO:0000256" key="8">
    <source>
        <dbReference type="ARBA" id="ARBA00022840"/>
    </source>
</evidence>
<dbReference type="InterPro" id="IPR001878">
    <property type="entry name" value="Znf_CCHC"/>
</dbReference>
<dbReference type="SUPFAM" id="SSF52540">
    <property type="entry name" value="P-loop containing nucleoside triphosphate hydrolases"/>
    <property type="match status" value="1"/>
</dbReference>
<keyword evidence="9" id="KW-0694">RNA-binding</keyword>
<evidence type="ECO:0000256" key="14">
    <source>
        <dbReference type="SAM" id="MobiDB-lite"/>
    </source>
</evidence>
<evidence type="ECO:0000259" key="18">
    <source>
        <dbReference type="PROSITE" id="PS51195"/>
    </source>
</evidence>
<dbReference type="CDD" id="cd17951">
    <property type="entry name" value="DEADc_DDX41"/>
    <property type="match status" value="1"/>
</dbReference>
<dbReference type="SMART" id="SM00487">
    <property type="entry name" value="DEXDc"/>
    <property type="match status" value="1"/>
</dbReference>
<dbReference type="FunFam" id="3.40.50.300:FF:000449">
    <property type="entry name" value="Probable ATP-dependent RNA helicase DDX41"/>
    <property type="match status" value="1"/>
</dbReference>
<dbReference type="AlphaFoldDB" id="A0A4U6W8X2"/>
<evidence type="ECO:0000256" key="1">
    <source>
        <dbReference type="ARBA" id="ARBA00012552"/>
    </source>
</evidence>
<evidence type="ECO:0000256" key="3">
    <source>
        <dbReference type="ARBA" id="ARBA00022741"/>
    </source>
</evidence>
<dbReference type="Gramene" id="TKW37993">
    <property type="protein sequence ID" value="TKW37993"/>
    <property type="gene ID" value="SEVIR_1G085900v2"/>
</dbReference>
<gene>
    <name evidence="19" type="ORF">SEVIR_1G085900v2</name>
</gene>
<evidence type="ECO:0000256" key="11">
    <source>
        <dbReference type="ARBA" id="ARBA00047984"/>
    </source>
</evidence>
<dbReference type="PROSITE" id="PS50158">
    <property type="entry name" value="ZF_CCHC"/>
    <property type="match status" value="1"/>
</dbReference>
<feature type="domain" description="Helicase C-terminal" evidence="17">
    <location>
        <begin position="400"/>
        <end position="560"/>
    </location>
</feature>
<dbReference type="GO" id="GO:0005737">
    <property type="term" value="C:cytoplasm"/>
    <property type="evidence" value="ECO:0007669"/>
    <property type="project" value="UniProtKB-ARBA"/>
</dbReference>
<evidence type="ECO:0000259" key="16">
    <source>
        <dbReference type="PROSITE" id="PS51192"/>
    </source>
</evidence>
<feature type="domain" description="CCHC-type" evidence="15">
    <location>
        <begin position="578"/>
        <end position="593"/>
    </location>
</feature>
<dbReference type="PANTHER" id="PTHR47958">
    <property type="entry name" value="ATP-DEPENDENT RNA HELICASE DBP3"/>
    <property type="match status" value="1"/>
</dbReference>
<dbReference type="PROSITE" id="PS51195">
    <property type="entry name" value="Q_MOTIF"/>
    <property type="match status" value="1"/>
</dbReference>
<evidence type="ECO:0000256" key="13">
    <source>
        <dbReference type="PROSITE-ProRule" id="PRU00552"/>
    </source>
</evidence>
<feature type="domain" description="Helicase ATP-binding" evidence="16">
    <location>
        <begin position="205"/>
        <end position="389"/>
    </location>
</feature>
<evidence type="ECO:0000256" key="5">
    <source>
        <dbReference type="ARBA" id="ARBA00022801"/>
    </source>
</evidence>
<evidence type="ECO:0000256" key="9">
    <source>
        <dbReference type="ARBA" id="ARBA00022884"/>
    </source>
</evidence>
<dbReference type="CDD" id="cd18787">
    <property type="entry name" value="SF2_C_DEAD"/>
    <property type="match status" value="1"/>
</dbReference>
<dbReference type="GO" id="GO:0005634">
    <property type="term" value="C:nucleus"/>
    <property type="evidence" value="ECO:0007669"/>
    <property type="project" value="UniProtKB-ARBA"/>
</dbReference>
<dbReference type="GO" id="GO:0005524">
    <property type="term" value="F:ATP binding"/>
    <property type="evidence" value="ECO:0007669"/>
    <property type="project" value="UniProtKB-KW"/>
</dbReference>
<dbReference type="PROSITE" id="PS51194">
    <property type="entry name" value="HELICASE_CTER"/>
    <property type="match status" value="1"/>
</dbReference>
<keyword evidence="20" id="KW-1185">Reference proteome</keyword>
<feature type="region of interest" description="Disordered" evidence="14">
    <location>
        <begin position="1"/>
        <end position="23"/>
    </location>
</feature>
<dbReference type="InterPro" id="IPR014001">
    <property type="entry name" value="Helicase_ATP-bd"/>
</dbReference>
<evidence type="ECO:0000256" key="4">
    <source>
        <dbReference type="ARBA" id="ARBA00022771"/>
    </source>
</evidence>
<accession>A0A4U6W8X2</accession>
<evidence type="ECO:0000259" key="17">
    <source>
        <dbReference type="PROSITE" id="PS51194"/>
    </source>
</evidence>
<dbReference type="Pfam" id="PF00271">
    <property type="entry name" value="Helicase_C"/>
    <property type="match status" value="1"/>
</dbReference>
<feature type="domain" description="DEAD-box RNA helicase Q" evidence="18">
    <location>
        <begin position="174"/>
        <end position="202"/>
    </location>
</feature>
<evidence type="ECO:0000259" key="15">
    <source>
        <dbReference type="PROSITE" id="PS50158"/>
    </source>
</evidence>
<name>A0A4U6W8X2_SETVI</name>